<name>A0A5C6AD33_9BACT</name>
<comment type="caution">
    <text evidence="3">The sequence shown here is derived from an EMBL/GenBank/DDBJ whole genome shotgun (WGS) entry which is preliminary data.</text>
</comment>
<dbReference type="EMBL" id="SJPR01000002">
    <property type="protein sequence ID" value="TWT97864.1"/>
    <property type="molecule type" value="Genomic_DNA"/>
</dbReference>
<dbReference type="RefSeq" id="WP_146444758.1">
    <property type="nucleotide sequence ID" value="NZ_SJPR01000002.1"/>
</dbReference>
<evidence type="ECO:0000256" key="1">
    <source>
        <dbReference type="SAM" id="MobiDB-lite"/>
    </source>
</evidence>
<feature type="transmembrane region" description="Helical" evidence="2">
    <location>
        <begin position="388"/>
        <end position="407"/>
    </location>
</feature>
<dbReference type="AlphaFoldDB" id="A0A5C6AD33"/>
<feature type="transmembrane region" description="Helical" evidence="2">
    <location>
        <begin position="419"/>
        <end position="439"/>
    </location>
</feature>
<feature type="transmembrane region" description="Helical" evidence="2">
    <location>
        <begin position="81"/>
        <end position="103"/>
    </location>
</feature>
<dbReference type="OrthoDB" id="5524691at2"/>
<evidence type="ECO:0000313" key="3">
    <source>
        <dbReference type="EMBL" id="TWT97864.1"/>
    </source>
</evidence>
<sequence length="544" mass="58534">MTTLPPQNEMADAAQPGRLNRWLESAGDRLNPILVKETRQSLKSRQFTLWFVLLLIGCWVTTIGAIAMVGPSIYYVSAGGYLLYVYYVILALPLVVVTPFSAYRSLSSEHEDNTRDLLEVSSLSPRQVINGKLGSALLQIVIYLSALAPCIAFTYLLRGVDLTTIGLLLAYAVLASIGLSAVGLVIAAATRQKYAQVVMSVGFAGLLFLAYSGLLAAAAAVRGWESRWLHSEENWWLHLALLCLYATSFGVVYTAAISLTTFTAANRSTGLRKAAFIQQAFFVAWIGGAVAAGAPYDGVFVALVVAAVYWFAAGALMSGEAPLLSLRVRRSLPTSLLGRAVRSWFSPGSGSGYVFAVCNVATLALMVVIAVYSTAIPGNFAPAQTAKATFLLVSYFAAYLGLGRLAVDGLRRVTDMSTLGGFLIQVLFALFGSGLPFVIRTLSERVRVADWLAITASSPSWNVPRVLNGELPSDVEITLLIAVGAVAMAVFLVNLAMAGYEARQMRVAIPKRVLEDDRELQPEPESRVTNPWGDRPEPATEASR</sequence>
<protein>
    <submittedName>
        <fullName evidence="3">ABC-2 family transporter protein</fullName>
    </submittedName>
</protein>
<proteinExistence type="predicted"/>
<keyword evidence="4" id="KW-1185">Reference proteome</keyword>
<feature type="transmembrane region" description="Helical" evidence="2">
    <location>
        <begin position="300"/>
        <end position="319"/>
    </location>
</feature>
<feature type="region of interest" description="Disordered" evidence="1">
    <location>
        <begin position="517"/>
        <end position="544"/>
    </location>
</feature>
<reference evidence="3 4" key="1">
    <citation type="submission" date="2019-02" db="EMBL/GenBank/DDBJ databases">
        <title>Deep-cultivation of Planctomycetes and their phenomic and genomic characterization uncovers novel biology.</title>
        <authorList>
            <person name="Wiegand S."/>
            <person name="Jogler M."/>
            <person name="Boedeker C."/>
            <person name="Pinto D."/>
            <person name="Vollmers J."/>
            <person name="Rivas-Marin E."/>
            <person name="Kohn T."/>
            <person name="Peeters S.H."/>
            <person name="Heuer A."/>
            <person name="Rast P."/>
            <person name="Oberbeckmann S."/>
            <person name="Bunk B."/>
            <person name="Jeske O."/>
            <person name="Meyerdierks A."/>
            <person name="Storesund J.E."/>
            <person name="Kallscheuer N."/>
            <person name="Luecker S."/>
            <person name="Lage O.M."/>
            <person name="Pohl T."/>
            <person name="Merkel B.J."/>
            <person name="Hornburger P."/>
            <person name="Mueller R.-W."/>
            <person name="Bruemmer F."/>
            <person name="Labrenz M."/>
            <person name="Spormann A.M."/>
            <person name="Op Den Camp H."/>
            <person name="Overmann J."/>
            <person name="Amann R."/>
            <person name="Jetten M.S.M."/>
            <person name="Mascher T."/>
            <person name="Medema M.H."/>
            <person name="Devos D.P."/>
            <person name="Kaster A.-K."/>
            <person name="Ovreas L."/>
            <person name="Rohde M."/>
            <person name="Galperin M.Y."/>
            <person name="Jogler C."/>
        </authorList>
    </citation>
    <scope>NUCLEOTIDE SEQUENCE [LARGE SCALE GENOMIC DNA]</scope>
    <source>
        <strain evidence="3 4">Pla108</strain>
    </source>
</reference>
<keyword evidence="2" id="KW-1133">Transmembrane helix</keyword>
<dbReference type="Proteomes" id="UP000317421">
    <property type="component" value="Unassembled WGS sequence"/>
</dbReference>
<evidence type="ECO:0000256" key="2">
    <source>
        <dbReference type="SAM" id="Phobius"/>
    </source>
</evidence>
<feature type="transmembrane region" description="Helical" evidence="2">
    <location>
        <begin position="47"/>
        <end position="69"/>
    </location>
</feature>
<keyword evidence="2" id="KW-0812">Transmembrane</keyword>
<organism evidence="3 4">
    <name type="scientific">Botrimarina colliarenosi</name>
    <dbReference type="NCBI Taxonomy" id="2528001"/>
    <lineage>
        <taxon>Bacteria</taxon>
        <taxon>Pseudomonadati</taxon>
        <taxon>Planctomycetota</taxon>
        <taxon>Planctomycetia</taxon>
        <taxon>Pirellulales</taxon>
        <taxon>Lacipirellulaceae</taxon>
        <taxon>Botrimarina</taxon>
    </lineage>
</organism>
<feature type="transmembrane region" description="Helical" evidence="2">
    <location>
        <begin position="236"/>
        <end position="262"/>
    </location>
</feature>
<keyword evidence="2" id="KW-0472">Membrane</keyword>
<feature type="compositionally biased region" description="Basic and acidic residues" evidence="1">
    <location>
        <begin position="534"/>
        <end position="544"/>
    </location>
</feature>
<accession>A0A5C6AD33</accession>
<feature type="transmembrane region" description="Helical" evidence="2">
    <location>
        <begin position="274"/>
        <end position="294"/>
    </location>
</feature>
<feature type="transmembrane region" description="Helical" evidence="2">
    <location>
        <begin position="136"/>
        <end position="156"/>
    </location>
</feature>
<feature type="transmembrane region" description="Helical" evidence="2">
    <location>
        <begin position="352"/>
        <end position="376"/>
    </location>
</feature>
<evidence type="ECO:0000313" key="4">
    <source>
        <dbReference type="Proteomes" id="UP000317421"/>
    </source>
</evidence>
<feature type="compositionally biased region" description="Basic and acidic residues" evidence="1">
    <location>
        <begin position="517"/>
        <end position="526"/>
    </location>
</feature>
<feature type="transmembrane region" description="Helical" evidence="2">
    <location>
        <begin position="477"/>
        <end position="497"/>
    </location>
</feature>
<feature type="transmembrane region" description="Helical" evidence="2">
    <location>
        <begin position="168"/>
        <end position="189"/>
    </location>
</feature>
<gene>
    <name evidence="3" type="ORF">Pla108_20180</name>
</gene>
<feature type="transmembrane region" description="Helical" evidence="2">
    <location>
        <begin position="201"/>
        <end position="224"/>
    </location>
</feature>